<dbReference type="AlphaFoldDB" id="A0AAC8TJ94"/>
<dbReference type="SUPFAM" id="SSF51197">
    <property type="entry name" value="Clavaminate synthase-like"/>
    <property type="match status" value="1"/>
</dbReference>
<dbReference type="EMBL" id="QUMU01000007">
    <property type="protein sequence ID" value="REG29834.1"/>
    <property type="molecule type" value="Genomic_DNA"/>
</dbReference>
<dbReference type="EMBL" id="CP011509">
    <property type="protein sequence ID" value="AKJ08098.1"/>
    <property type="molecule type" value="Genomic_DNA"/>
</dbReference>
<dbReference type="GO" id="GO:0017000">
    <property type="term" value="P:antibiotic biosynthetic process"/>
    <property type="evidence" value="ECO:0007669"/>
    <property type="project" value="UniProtKB-KW"/>
</dbReference>
<name>A0AAC8TJ94_9BACT</name>
<accession>A0AAC8TJ94</accession>
<organism evidence="5 7">
    <name type="scientific">Archangium gephyra</name>
    <dbReference type="NCBI Taxonomy" id="48"/>
    <lineage>
        <taxon>Bacteria</taxon>
        <taxon>Pseudomonadati</taxon>
        <taxon>Myxococcota</taxon>
        <taxon>Myxococcia</taxon>
        <taxon>Myxococcales</taxon>
        <taxon>Cystobacterineae</taxon>
        <taxon>Archangiaceae</taxon>
        <taxon>Archangium</taxon>
    </lineage>
</organism>
<evidence type="ECO:0000256" key="1">
    <source>
        <dbReference type="ARBA" id="ARBA00001954"/>
    </source>
</evidence>
<evidence type="ECO:0000256" key="2">
    <source>
        <dbReference type="ARBA" id="ARBA00023002"/>
    </source>
</evidence>
<keyword evidence="2" id="KW-0560">Oxidoreductase</keyword>
<dbReference type="InterPro" id="IPR042098">
    <property type="entry name" value="TauD-like_sf"/>
</dbReference>
<reference evidence="5 7" key="1">
    <citation type="submission" date="2015-05" db="EMBL/GenBank/DDBJ databases">
        <title>Genome assembly of Archangium gephyra DSM 2261.</title>
        <authorList>
            <person name="Sharma G."/>
            <person name="Subramanian S."/>
        </authorList>
    </citation>
    <scope>NUCLEOTIDE SEQUENCE [LARGE SCALE GENOMIC DNA]</scope>
    <source>
        <strain evidence="5 7">DSM 2261</strain>
    </source>
</reference>
<dbReference type="RefSeq" id="WP_047860950.1">
    <property type="nucleotide sequence ID" value="NZ_CP011509.1"/>
</dbReference>
<dbReference type="InterPro" id="IPR003819">
    <property type="entry name" value="TauD/TfdA-like"/>
</dbReference>
<dbReference type="Pfam" id="PF02668">
    <property type="entry name" value="TauD"/>
    <property type="match status" value="1"/>
</dbReference>
<dbReference type="PANTHER" id="PTHR10696:SF56">
    <property type="entry name" value="TAUD_TFDA-LIKE DOMAIN-CONTAINING PROTEIN"/>
    <property type="match status" value="1"/>
</dbReference>
<evidence type="ECO:0000313" key="8">
    <source>
        <dbReference type="Proteomes" id="UP000256345"/>
    </source>
</evidence>
<dbReference type="GO" id="GO:0016706">
    <property type="term" value="F:2-oxoglutarate-dependent dioxygenase activity"/>
    <property type="evidence" value="ECO:0007669"/>
    <property type="project" value="UniProtKB-ARBA"/>
</dbReference>
<dbReference type="Proteomes" id="UP000035579">
    <property type="component" value="Chromosome"/>
</dbReference>
<evidence type="ECO:0000256" key="3">
    <source>
        <dbReference type="ARBA" id="ARBA00023194"/>
    </source>
</evidence>
<comment type="cofactor">
    <cofactor evidence="1">
        <name>Fe(2+)</name>
        <dbReference type="ChEBI" id="CHEBI:29033"/>
    </cofactor>
</comment>
<dbReference type="InterPro" id="IPR050411">
    <property type="entry name" value="AlphaKG_dependent_hydroxylases"/>
</dbReference>
<dbReference type="Proteomes" id="UP000256345">
    <property type="component" value="Unassembled WGS sequence"/>
</dbReference>
<feature type="domain" description="TauD/TfdA-like" evidence="4">
    <location>
        <begin position="64"/>
        <end position="317"/>
    </location>
</feature>
<dbReference type="Gene3D" id="3.60.130.10">
    <property type="entry name" value="Clavaminate synthase-like"/>
    <property type="match status" value="1"/>
</dbReference>
<keyword evidence="3" id="KW-0045">Antibiotic biosynthesis</keyword>
<evidence type="ECO:0000313" key="7">
    <source>
        <dbReference type="Proteomes" id="UP000035579"/>
    </source>
</evidence>
<dbReference type="KEGG" id="age:AA314_09724"/>
<sequence>MTALPSPVSSFPWPGRVLEGPAAWRGAELARSETWIHRFSAGELAELDGALAGVRGLPRPVLDVTRENFVLPTLGPLLAEVKRELLRGRGFILFRGLPAERYTLAELATLFWGLGTYLGTAVSQNGQGHVLGHVKDLGYDANNPSTRLYQTNQRQGYHTDSADLVGLLCVRPSMRGGLSSLASTVTVYNEMFRRRPDLARVLFEPFHTDHRNEYRPGHKPYFSIPVLNFHAGELTGIYQRRYIESAQRFEDAPRLTAPQVEALDLFDALLDDPELHLEMRLEPGDMQFIHNHQLLHDRTAFEDWPEPGRRRHLLRLWLCPPDGRELPPIFRERYGSVEVGRRGGVHVPASELKAPLEG</sequence>
<evidence type="ECO:0000313" key="6">
    <source>
        <dbReference type="EMBL" id="REG29834.1"/>
    </source>
</evidence>
<reference evidence="6 8" key="2">
    <citation type="submission" date="2018-08" db="EMBL/GenBank/DDBJ databases">
        <title>Genomic Encyclopedia of Archaeal and Bacterial Type Strains, Phase II (KMG-II): from individual species to whole genera.</title>
        <authorList>
            <person name="Goeker M."/>
        </authorList>
    </citation>
    <scope>NUCLEOTIDE SEQUENCE [LARGE SCALE GENOMIC DNA]</scope>
    <source>
        <strain evidence="6 8">DSM 2261</strain>
    </source>
</reference>
<keyword evidence="8" id="KW-1185">Reference proteome</keyword>
<evidence type="ECO:0000259" key="4">
    <source>
        <dbReference type="Pfam" id="PF02668"/>
    </source>
</evidence>
<gene>
    <name evidence="5" type="ORF">AA314_09724</name>
    <name evidence="6" type="ORF">ATI61_107531</name>
</gene>
<protein>
    <submittedName>
        <fullName evidence="6">TfdA family taurine catabolism dioxygenase TauD</fullName>
    </submittedName>
</protein>
<proteinExistence type="predicted"/>
<dbReference type="PANTHER" id="PTHR10696">
    <property type="entry name" value="GAMMA-BUTYROBETAINE HYDROXYLASE-RELATED"/>
    <property type="match status" value="1"/>
</dbReference>
<evidence type="ECO:0000313" key="5">
    <source>
        <dbReference type="EMBL" id="AKJ08098.1"/>
    </source>
</evidence>
<keyword evidence="6" id="KW-0223">Dioxygenase</keyword>